<dbReference type="EMBL" id="LAZR01059177">
    <property type="protein sequence ID" value="KKK68355.1"/>
    <property type="molecule type" value="Genomic_DNA"/>
</dbReference>
<dbReference type="AlphaFoldDB" id="A0A0F8Y431"/>
<protein>
    <submittedName>
        <fullName evidence="1">Uncharacterized protein</fullName>
    </submittedName>
</protein>
<evidence type="ECO:0000313" key="1">
    <source>
        <dbReference type="EMBL" id="KKK68355.1"/>
    </source>
</evidence>
<comment type="caution">
    <text evidence="1">The sequence shown here is derived from an EMBL/GenBank/DDBJ whole genome shotgun (WGS) entry which is preliminary data.</text>
</comment>
<organism evidence="1">
    <name type="scientific">marine sediment metagenome</name>
    <dbReference type="NCBI Taxonomy" id="412755"/>
    <lineage>
        <taxon>unclassified sequences</taxon>
        <taxon>metagenomes</taxon>
        <taxon>ecological metagenomes</taxon>
    </lineage>
</organism>
<gene>
    <name evidence="1" type="ORF">LCGC14_2944870</name>
</gene>
<proteinExistence type="predicted"/>
<reference evidence="1" key="1">
    <citation type="journal article" date="2015" name="Nature">
        <title>Complex archaea that bridge the gap between prokaryotes and eukaryotes.</title>
        <authorList>
            <person name="Spang A."/>
            <person name="Saw J.H."/>
            <person name="Jorgensen S.L."/>
            <person name="Zaremba-Niedzwiedzka K."/>
            <person name="Martijn J."/>
            <person name="Lind A.E."/>
            <person name="van Eijk R."/>
            <person name="Schleper C."/>
            <person name="Guy L."/>
            <person name="Ettema T.J."/>
        </authorList>
    </citation>
    <scope>NUCLEOTIDE SEQUENCE</scope>
</reference>
<name>A0A0F8Y431_9ZZZZ</name>
<sequence>MPHRPLFKTTVNDGHMHFWRPGTSFTTIQDGHNHKVSGGIALPNKPMAHVHRILL</sequence>
<accession>A0A0F8Y431</accession>